<feature type="domain" description="Protein kinase" evidence="8">
    <location>
        <begin position="9"/>
        <end position="265"/>
    </location>
</feature>
<evidence type="ECO:0000313" key="10">
    <source>
        <dbReference type="Proteomes" id="UP000249304"/>
    </source>
</evidence>
<dbReference type="InterPro" id="IPR011009">
    <property type="entry name" value="Kinase-like_dom_sf"/>
</dbReference>
<dbReference type="SUPFAM" id="SSF56112">
    <property type="entry name" value="Protein kinase-like (PK-like)"/>
    <property type="match status" value="1"/>
</dbReference>
<comment type="caution">
    <text evidence="9">The sequence shown here is derived from an EMBL/GenBank/DDBJ whole genome shotgun (WGS) entry which is preliminary data.</text>
</comment>
<evidence type="ECO:0000256" key="3">
    <source>
        <dbReference type="ARBA" id="ARBA00022679"/>
    </source>
</evidence>
<keyword evidence="10" id="KW-1185">Reference proteome</keyword>
<keyword evidence="2 9" id="KW-0723">Serine/threonine-protein kinase</keyword>
<evidence type="ECO:0000256" key="5">
    <source>
        <dbReference type="ARBA" id="ARBA00022777"/>
    </source>
</evidence>
<dbReference type="PROSITE" id="PS00107">
    <property type="entry name" value="PROTEIN_KINASE_ATP"/>
    <property type="match status" value="1"/>
</dbReference>
<feature type="non-terminal residue" evidence="9">
    <location>
        <position position="325"/>
    </location>
</feature>
<keyword evidence="4 7" id="KW-0547">Nucleotide-binding</keyword>
<accession>A0A2W2DLV8</accession>
<evidence type="ECO:0000313" key="9">
    <source>
        <dbReference type="EMBL" id="PZG06115.1"/>
    </source>
</evidence>
<dbReference type="Gene3D" id="1.10.510.10">
    <property type="entry name" value="Transferase(Phosphotransferase) domain 1"/>
    <property type="match status" value="1"/>
</dbReference>
<keyword evidence="6 7" id="KW-0067">ATP-binding</keyword>
<keyword evidence="3" id="KW-0808">Transferase</keyword>
<sequence>MDDSLGSSYRLVEILGEGAMGTVWRALDRRTGEQVAAKLLHPRLTREPDTVTRFVRERTVLIRLRHPGIVSIRDFVLEGDRIAIVMDLVTGGDLSALVRRSGTLPAATAATMTASLAEALAHAHERGVVHCDVKPANVLVDQATGALRLTDFGVSRILHSSTASTTGSVAGTPVFLAPEVLRGERPSPAADVYALGMLLYELLAGRPPFAGGHGLSALHSALHMAPRRLEGMSDTLWDVIDACTAKDPAARPPLPEIAAVLHTAARTEAQLPLPPISRDEPLSATAVALSLPTAASAASYDRSESFGPVYAQRFLAKAEGRMFVD</sequence>
<dbReference type="GO" id="GO:0005524">
    <property type="term" value="F:ATP binding"/>
    <property type="evidence" value="ECO:0007669"/>
    <property type="project" value="UniProtKB-UniRule"/>
</dbReference>
<dbReference type="InterPro" id="IPR000719">
    <property type="entry name" value="Prot_kinase_dom"/>
</dbReference>
<evidence type="ECO:0000256" key="6">
    <source>
        <dbReference type="ARBA" id="ARBA00022840"/>
    </source>
</evidence>
<evidence type="ECO:0000256" key="2">
    <source>
        <dbReference type="ARBA" id="ARBA00022527"/>
    </source>
</evidence>
<name>A0A2W2DLV8_9ACTN</name>
<dbReference type="PANTHER" id="PTHR43289">
    <property type="entry name" value="MITOGEN-ACTIVATED PROTEIN KINASE KINASE KINASE 20-RELATED"/>
    <property type="match status" value="1"/>
</dbReference>
<evidence type="ECO:0000256" key="4">
    <source>
        <dbReference type="ARBA" id="ARBA00022741"/>
    </source>
</evidence>
<dbReference type="EMBL" id="POUD01000335">
    <property type="protein sequence ID" value="PZG06115.1"/>
    <property type="molecule type" value="Genomic_DNA"/>
</dbReference>
<reference evidence="9 10" key="1">
    <citation type="submission" date="2018-01" db="EMBL/GenBank/DDBJ databases">
        <title>Draft genome sequence of Nonomuraea sp. KC333.</title>
        <authorList>
            <person name="Sahin N."/>
            <person name="Saygin H."/>
            <person name="Ay H."/>
        </authorList>
    </citation>
    <scope>NUCLEOTIDE SEQUENCE [LARGE SCALE GENOMIC DNA]</scope>
    <source>
        <strain evidence="9 10">KC333</strain>
    </source>
</reference>
<gene>
    <name evidence="9" type="ORF">C1J01_42675</name>
</gene>
<dbReference type="PROSITE" id="PS00108">
    <property type="entry name" value="PROTEIN_KINASE_ST"/>
    <property type="match status" value="1"/>
</dbReference>
<protein>
    <recommendedName>
        <fullName evidence="1">non-specific serine/threonine protein kinase</fullName>
        <ecNumber evidence="1">2.7.11.1</ecNumber>
    </recommendedName>
</protein>
<dbReference type="EC" id="2.7.11.1" evidence="1"/>
<dbReference type="RefSeq" id="WP_111184751.1">
    <property type="nucleotide sequence ID" value="NZ_POUD01000335.1"/>
</dbReference>
<dbReference type="Gene3D" id="3.30.200.20">
    <property type="entry name" value="Phosphorylase Kinase, domain 1"/>
    <property type="match status" value="1"/>
</dbReference>
<dbReference type="Pfam" id="PF00069">
    <property type="entry name" value="Pkinase"/>
    <property type="match status" value="1"/>
</dbReference>
<dbReference type="InterPro" id="IPR017441">
    <property type="entry name" value="Protein_kinase_ATP_BS"/>
</dbReference>
<dbReference type="InterPro" id="IPR008271">
    <property type="entry name" value="Ser/Thr_kinase_AS"/>
</dbReference>
<dbReference type="CDD" id="cd14014">
    <property type="entry name" value="STKc_PknB_like"/>
    <property type="match status" value="1"/>
</dbReference>
<keyword evidence="5 9" id="KW-0418">Kinase</keyword>
<dbReference type="PANTHER" id="PTHR43289:SF6">
    <property type="entry name" value="SERINE_THREONINE-PROTEIN KINASE NEKL-3"/>
    <property type="match status" value="1"/>
</dbReference>
<feature type="binding site" evidence="7">
    <location>
        <position position="38"/>
    </location>
    <ligand>
        <name>ATP</name>
        <dbReference type="ChEBI" id="CHEBI:30616"/>
    </ligand>
</feature>
<dbReference type="PROSITE" id="PS50011">
    <property type="entry name" value="PROTEIN_KINASE_DOM"/>
    <property type="match status" value="1"/>
</dbReference>
<evidence type="ECO:0000256" key="7">
    <source>
        <dbReference type="PROSITE-ProRule" id="PRU10141"/>
    </source>
</evidence>
<dbReference type="GO" id="GO:0004674">
    <property type="term" value="F:protein serine/threonine kinase activity"/>
    <property type="evidence" value="ECO:0007669"/>
    <property type="project" value="UniProtKB-KW"/>
</dbReference>
<organism evidence="9 10">
    <name type="scientific">Nonomuraea aridisoli</name>
    <dbReference type="NCBI Taxonomy" id="2070368"/>
    <lineage>
        <taxon>Bacteria</taxon>
        <taxon>Bacillati</taxon>
        <taxon>Actinomycetota</taxon>
        <taxon>Actinomycetes</taxon>
        <taxon>Streptosporangiales</taxon>
        <taxon>Streptosporangiaceae</taxon>
        <taxon>Nonomuraea</taxon>
    </lineage>
</organism>
<dbReference type="Proteomes" id="UP000249304">
    <property type="component" value="Unassembled WGS sequence"/>
</dbReference>
<dbReference type="SMART" id="SM00220">
    <property type="entry name" value="S_TKc"/>
    <property type="match status" value="1"/>
</dbReference>
<evidence type="ECO:0000256" key="1">
    <source>
        <dbReference type="ARBA" id="ARBA00012513"/>
    </source>
</evidence>
<dbReference type="AlphaFoldDB" id="A0A2W2DLV8"/>
<evidence type="ECO:0000259" key="8">
    <source>
        <dbReference type="PROSITE" id="PS50011"/>
    </source>
</evidence>
<proteinExistence type="predicted"/>